<evidence type="ECO:0000313" key="3">
    <source>
        <dbReference type="Proteomes" id="UP000017836"/>
    </source>
</evidence>
<sequence length="273" mass="30962">MEDALCLHLPKLSGGASSETLEIVLQTLWKTRKTGLSHDEKDYIQGLLLMHSQEELDPVLACLRSLIRKCVHENLTGDDIQKLFPLEVPLELQSILVLLLQKYQSQWKVDTSKDQPQWPRPRTSYHAKGNTLPTQIAFSTLDMWPRQDETEQRSTVVPTTPSTELNPPRLPPLQPQHDDGPPQNLMFLPRLKSMTWAMENQNSTPANRVAIITLKLQDYANSPSGETEEKFQLSRDTLDAMLRSMAYISEQLSNADMPSSTPPMAPPSKKQRQ</sequence>
<proteinExistence type="predicted"/>
<dbReference type="Proteomes" id="UP000017836">
    <property type="component" value="Unassembled WGS sequence"/>
</dbReference>
<protein>
    <submittedName>
        <fullName evidence="2">Uncharacterized protein</fullName>
    </submittedName>
</protein>
<feature type="region of interest" description="Disordered" evidence="1">
    <location>
        <begin position="251"/>
        <end position="273"/>
    </location>
</feature>
<keyword evidence="3" id="KW-1185">Reference proteome</keyword>
<dbReference type="PANTHER" id="PTHR15663:SF6">
    <property type="entry name" value="COMM DOMAIN-CONTAINING PROTEIN-RELATED"/>
    <property type="match status" value="1"/>
</dbReference>
<dbReference type="STRING" id="13333.W1NTY7"/>
<name>W1NTY7_AMBTC</name>
<dbReference type="InterPro" id="IPR037360">
    <property type="entry name" value="COMMD9"/>
</dbReference>
<feature type="region of interest" description="Disordered" evidence="1">
    <location>
        <begin position="147"/>
        <end position="180"/>
    </location>
</feature>
<dbReference type="OrthoDB" id="1915155at2759"/>
<feature type="compositionally biased region" description="Polar residues" evidence="1">
    <location>
        <begin position="153"/>
        <end position="165"/>
    </location>
</feature>
<gene>
    <name evidence="2" type="ORF">AMTR_s00101p00062210</name>
</gene>
<dbReference type="PANTHER" id="PTHR15663">
    <property type="entry name" value="COMM DOMAIN-CONTAINING PROTEIN 9"/>
    <property type="match status" value="1"/>
</dbReference>
<accession>W1NTY7</accession>
<evidence type="ECO:0000256" key="1">
    <source>
        <dbReference type="SAM" id="MobiDB-lite"/>
    </source>
</evidence>
<dbReference type="HOGENOM" id="CLU_1020624_0_0_1"/>
<dbReference type="eggNOG" id="ENOG502R7VD">
    <property type="taxonomic scope" value="Eukaryota"/>
</dbReference>
<dbReference type="Gramene" id="ERM99032">
    <property type="protein sequence ID" value="ERM99032"/>
    <property type="gene ID" value="AMTR_s00101p00062210"/>
</dbReference>
<reference evidence="3" key="1">
    <citation type="journal article" date="2013" name="Science">
        <title>The Amborella genome and the evolution of flowering plants.</title>
        <authorList>
            <consortium name="Amborella Genome Project"/>
        </authorList>
    </citation>
    <scope>NUCLEOTIDE SEQUENCE [LARGE SCALE GENOMIC DNA]</scope>
</reference>
<evidence type="ECO:0000313" key="2">
    <source>
        <dbReference type="EMBL" id="ERM99032.1"/>
    </source>
</evidence>
<dbReference type="OMA" id="SHTMENC"/>
<dbReference type="AlphaFoldDB" id="W1NTY7"/>
<dbReference type="KEGG" id="atr:18427058"/>
<organism evidence="2 3">
    <name type="scientific">Amborella trichopoda</name>
    <dbReference type="NCBI Taxonomy" id="13333"/>
    <lineage>
        <taxon>Eukaryota</taxon>
        <taxon>Viridiplantae</taxon>
        <taxon>Streptophyta</taxon>
        <taxon>Embryophyta</taxon>
        <taxon>Tracheophyta</taxon>
        <taxon>Spermatophyta</taxon>
        <taxon>Magnoliopsida</taxon>
        <taxon>Amborellales</taxon>
        <taxon>Amborellaceae</taxon>
        <taxon>Amborella</taxon>
    </lineage>
</organism>
<dbReference type="EMBL" id="KI395058">
    <property type="protein sequence ID" value="ERM99032.1"/>
    <property type="molecule type" value="Genomic_DNA"/>
</dbReference>